<evidence type="ECO:0000313" key="2">
    <source>
        <dbReference type="Proteomes" id="UP001188597"/>
    </source>
</evidence>
<sequence length="91" mass="10421">MGGNSRQDKSSGFSLFNIFKSRKPRRGEDTRDDFVNAYKVFPSDEDGRHWAVAEPGIDRKATVYIDSIQKGWNLQALAMPPSIFSLRLWKN</sequence>
<proteinExistence type="predicted"/>
<name>A0AA88WGB4_9ASTE</name>
<gene>
    <name evidence="1" type="ORF">RJ639_043308</name>
</gene>
<dbReference type="Proteomes" id="UP001188597">
    <property type="component" value="Unassembled WGS sequence"/>
</dbReference>
<protein>
    <submittedName>
        <fullName evidence="1">Uncharacterized protein</fullName>
    </submittedName>
</protein>
<comment type="caution">
    <text evidence="1">The sequence shown here is derived from an EMBL/GenBank/DDBJ whole genome shotgun (WGS) entry which is preliminary data.</text>
</comment>
<dbReference type="EMBL" id="JAVXUP010000569">
    <property type="protein sequence ID" value="KAK3025030.1"/>
    <property type="molecule type" value="Genomic_DNA"/>
</dbReference>
<accession>A0AA88WGB4</accession>
<reference evidence="1" key="1">
    <citation type="submission" date="2022-12" db="EMBL/GenBank/DDBJ databases">
        <title>Draft genome assemblies for two species of Escallonia (Escalloniales).</title>
        <authorList>
            <person name="Chanderbali A."/>
            <person name="Dervinis C."/>
            <person name="Anghel I."/>
            <person name="Soltis D."/>
            <person name="Soltis P."/>
            <person name="Zapata F."/>
        </authorList>
    </citation>
    <scope>NUCLEOTIDE SEQUENCE</scope>
    <source>
        <strain evidence="1">UCBG64.0493</strain>
        <tissue evidence="1">Leaf</tissue>
    </source>
</reference>
<dbReference type="AlphaFoldDB" id="A0AA88WGB4"/>
<organism evidence="1 2">
    <name type="scientific">Escallonia herrerae</name>
    <dbReference type="NCBI Taxonomy" id="1293975"/>
    <lineage>
        <taxon>Eukaryota</taxon>
        <taxon>Viridiplantae</taxon>
        <taxon>Streptophyta</taxon>
        <taxon>Embryophyta</taxon>
        <taxon>Tracheophyta</taxon>
        <taxon>Spermatophyta</taxon>
        <taxon>Magnoliopsida</taxon>
        <taxon>eudicotyledons</taxon>
        <taxon>Gunneridae</taxon>
        <taxon>Pentapetalae</taxon>
        <taxon>asterids</taxon>
        <taxon>campanulids</taxon>
        <taxon>Escalloniales</taxon>
        <taxon>Escalloniaceae</taxon>
        <taxon>Escallonia</taxon>
    </lineage>
</organism>
<evidence type="ECO:0000313" key="1">
    <source>
        <dbReference type="EMBL" id="KAK3025030.1"/>
    </source>
</evidence>
<keyword evidence="2" id="KW-1185">Reference proteome</keyword>
<dbReference type="PANTHER" id="PTHR33511">
    <property type="entry name" value="OS06G0632400 PROTEIN"/>
    <property type="match status" value="1"/>
</dbReference>